<evidence type="ECO:0000259" key="2">
    <source>
        <dbReference type="PROSITE" id="PS51782"/>
    </source>
</evidence>
<dbReference type="InterPro" id="IPR018392">
    <property type="entry name" value="LysM"/>
</dbReference>
<dbReference type="PANTHER" id="PTHR33734:SF22">
    <property type="entry name" value="MEMBRANE-BOUND LYTIC MUREIN TRANSGLYCOSYLASE D"/>
    <property type="match status" value="1"/>
</dbReference>
<proteinExistence type="predicted"/>
<keyword evidence="4" id="KW-1185">Reference proteome</keyword>
<sequence length="572" mass="61868">MRSLFVILAILQWGQGYAAQIYLLFGQDCGERIRYQRTVEDAPQMDYFSYSLPAGFGVRVLLETDAAGAIVSSRPPESALSCESFTLTEPQTDRINNGIDHLFLITPLPEGGYRQEPVLMAAILKEMNGSISYRSPLAAFSFDRENSVIGVDLGEGGEGAEVLFEGQQGSGCERSYLLRQHNPGTAYPYISYRMVPGLGVLERHLTGDGRFSKGESIAAVEVNGTSVSDYLQNNCEQVKPATTFVPLYIEPEPIAAVGPAVDQTVVPETKTIESAPSVTAPTSLPPATIHVVAPGETLYAISRRYGVTVAELQRANRLTGNTIRVGQELAIGNDYAAPSPAVPVPDTEEYTAPAPYDYYENTPASSQVVVPPAASQPVIVPAASSPPVEVPASDLPAPIDRPSYANTAEYHLVQAGETLASLARRYGYTTERFREFNNLGDAQVALVGQRLKTSHCSCPASESRPRPTATPAIDPPPTEYSNSYPAARPVVAPSQYRPIDGDPEEAEGSQSVSAPPAYGVPLQQERAVHTVKEGESLYGIARQYRMTVDELRELNELLPADVIVPFQRLYVN</sequence>
<gene>
    <name evidence="3" type="ORF">CLV84_4016</name>
</gene>
<feature type="domain" description="LysM" evidence="2">
    <location>
        <begin position="288"/>
        <end position="331"/>
    </location>
</feature>
<comment type="caution">
    <text evidence="3">The sequence shown here is derived from an EMBL/GenBank/DDBJ whole genome shotgun (WGS) entry which is preliminary data.</text>
</comment>
<dbReference type="PROSITE" id="PS51782">
    <property type="entry name" value="LYSM"/>
    <property type="match status" value="3"/>
</dbReference>
<dbReference type="GO" id="GO:0008932">
    <property type="term" value="F:lytic endotransglycosylase activity"/>
    <property type="evidence" value="ECO:0007669"/>
    <property type="project" value="TreeGrafter"/>
</dbReference>
<dbReference type="CDD" id="cd00118">
    <property type="entry name" value="LysM"/>
    <property type="match status" value="3"/>
</dbReference>
<protein>
    <submittedName>
        <fullName evidence="3">LysM repeat protein</fullName>
    </submittedName>
</protein>
<evidence type="ECO:0000313" key="4">
    <source>
        <dbReference type="Proteomes" id="UP000237662"/>
    </source>
</evidence>
<dbReference type="Gene3D" id="3.10.350.10">
    <property type="entry name" value="LysM domain"/>
    <property type="match status" value="3"/>
</dbReference>
<dbReference type="Pfam" id="PF01476">
    <property type="entry name" value="LysM"/>
    <property type="match status" value="3"/>
</dbReference>
<accession>A0A2S6I0F5</accession>
<dbReference type="EMBL" id="PTJC01000008">
    <property type="protein sequence ID" value="PPK84247.1"/>
    <property type="molecule type" value="Genomic_DNA"/>
</dbReference>
<dbReference type="AlphaFoldDB" id="A0A2S6I0F5"/>
<dbReference type="SUPFAM" id="SSF54106">
    <property type="entry name" value="LysM domain"/>
    <property type="match status" value="3"/>
</dbReference>
<organism evidence="3 4">
    <name type="scientific">Neolewinella xylanilytica</name>
    <dbReference type="NCBI Taxonomy" id="1514080"/>
    <lineage>
        <taxon>Bacteria</taxon>
        <taxon>Pseudomonadati</taxon>
        <taxon>Bacteroidota</taxon>
        <taxon>Saprospiria</taxon>
        <taxon>Saprospirales</taxon>
        <taxon>Lewinellaceae</taxon>
        <taxon>Neolewinella</taxon>
    </lineage>
</organism>
<evidence type="ECO:0000256" key="1">
    <source>
        <dbReference type="SAM" id="MobiDB-lite"/>
    </source>
</evidence>
<dbReference type="SMART" id="SM00257">
    <property type="entry name" value="LysM"/>
    <property type="match status" value="3"/>
</dbReference>
<dbReference type="InterPro" id="IPR036779">
    <property type="entry name" value="LysM_dom_sf"/>
</dbReference>
<dbReference type="Proteomes" id="UP000237662">
    <property type="component" value="Unassembled WGS sequence"/>
</dbReference>
<feature type="region of interest" description="Disordered" evidence="1">
    <location>
        <begin position="456"/>
        <end position="517"/>
    </location>
</feature>
<dbReference type="PANTHER" id="PTHR33734">
    <property type="entry name" value="LYSM DOMAIN-CONTAINING GPI-ANCHORED PROTEIN 2"/>
    <property type="match status" value="1"/>
</dbReference>
<dbReference type="RefSeq" id="WP_104421582.1">
    <property type="nucleotide sequence ID" value="NZ_PTJC01000008.1"/>
</dbReference>
<dbReference type="OrthoDB" id="2149800at2"/>
<name>A0A2S6I0F5_9BACT</name>
<feature type="domain" description="LysM" evidence="2">
    <location>
        <begin position="527"/>
        <end position="571"/>
    </location>
</feature>
<feature type="domain" description="LysM" evidence="2">
    <location>
        <begin position="409"/>
        <end position="453"/>
    </location>
</feature>
<reference evidence="3 4" key="1">
    <citation type="submission" date="2018-02" db="EMBL/GenBank/DDBJ databases">
        <title>Genomic Encyclopedia of Archaeal and Bacterial Type Strains, Phase II (KMG-II): from individual species to whole genera.</title>
        <authorList>
            <person name="Goeker M."/>
        </authorList>
    </citation>
    <scope>NUCLEOTIDE SEQUENCE [LARGE SCALE GENOMIC DNA]</scope>
    <source>
        <strain evidence="3 4">DSM 29526</strain>
    </source>
</reference>
<evidence type="ECO:0000313" key="3">
    <source>
        <dbReference type="EMBL" id="PPK84247.1"/>
    </source>
</evidence>